<comment type="caution">
    <text evidence="1">The sequence shown here is derived from an EMBL/GenBank/DDBJ whole genome shotgun (WGS) entry which is preliminary data.</text>
</comment>
<gene>
    <name evidence="1" type="ORF">MRB53_022283</name>
</gene>
<accession>A0ACC2L6I4</accession>
<dbReference type="Proteomes" id="UP001234297">
    <property type="component" value="Chromosome 7"/>
</dbReference>
<keyword evidence="2" id="KW-1185">Reference proteome</keyword>
<proteinExistence type="predicted"/>
<sequence>MKWKKIKGSVTNESWMGKSFVDDDKEPDKDVGVQPQREMCFACHTVVARGGDVQVVSYRWKEVLGFETKMKRRVVKASSMGGSCTVCRLAHYRDGQ</sequence>
<evidence type="ECO:0000313" key="2">
    <source>
        <dbReference type="Proteomes" id="UP001234297"/>
    </source>
</evidence>
<protein>
    <submittedName>
        <fullName evidence="1">Uncharacterized protein</fullName>
    </submittedName>
</protein>
<dbReference type="EMBL" id="CM056815">
    <property type="protein sequence ID" value="KAJ8628960.1"/>
    <property type="molecule type" value="Genomic_DNA"/>
</dbReference>
<reference evidence="1 2" key="1">
    <citation type="journal article" date="2022" name="Hortic Res">
        <title>A haplotype resolved chromosomal level avocado genome allows analysis of novel avocado genes.</title>
        <authorList>
            <person name="Nath O."/>
            <person name="Fletcher S.J."/>
            <person name="Hayward A."/>
            <person name="Shaw L.M."/>
            <person name="Masouleh A.K."/>
            <person name="Furtado A."/>
            <person name="Henry R.J."/>
            <person name="Mitter N."/>
        </authorList>
    </citation>
    <scope>NUCLEOTIDE SEQUENCE [LARGE SCALE GENOMIC DNA]</scope>
    <source>
        <strain evidence="2">cv. Hass</strain>
    </source>
</reference>
<evidence type="ECO:0000313" key="1">
    <source>
        <dbReference type="EMBL" id="KAJ8628960.1"/>
    </source>
</evidence>
<organism evidence="1 2">
    <name type="scientific">Persea americana</name>
    <name type="common">Avocado</name>
    <dbReference type="NCBI Taxonomy" id="3435"/>
    <lineage>
        <taxon>Eukaryota</taxon>
        <taxon>Viridiplantae</taxon>
        <taxon>Streptophyta</taxon>
        <taxon>Embryophyta</taxon>
        <taxon>Tracheophyta</taxon>
        <taxon>Spermatophyta</taxon>
        <taxon>Magnoliopsida</taxon>
        <taxon>Magnoliidae</taxon>
        <taxon>Laurales</taxon>
        <taxon>Lauraceae</taxon>
        <taxon>Persea</taxon>
    </lineage>
</organism>
<name>A0ACC2L6I4_PERAE</name>